<evidence type="ECO:0000313" key="2">
    <source>
        <dbReference type="EMBL" id="ARU54686.1"/>
    </source>
</evidence>
<evidence type="ECO:0000313" key="3">
    <source>
        <dbReference type="Proteomes" id="UP000196027"/>
    </source>
</evidence>
<proteinExistence type="predicted"/>
<feature type="coiled-coil region" evidence="1">
    <location>
        <begin position="18"/>
        <end position="89"/>
    </location>
</feature>
<dbReference type="KEGG" id="ome:OLMES_0583"/>
<gene>
    <name evidence="2" type="ORF">OLMES_0583</name>
</gene>
<evidence type="ECO:0000256" key="1">
    <source>
        <dbReference type="SAM" id="Coils"/>
    </source>
</evidence>
<accession>A0A1Y0I4H8</accession>
<dbReference type="EMBL" id="CP021425">
    <property type="protein sequence ID" value="ARU54686.1"/>
    <property type="molecule type" value="Genomic_DNA"/>
</dbReference>
<dbReference type="RefSeq" id="WP_087459860.1">
    <property type="nucleotide sequence ID" value="NZ_CP021425.1"/>
</dbReference>
<dbReference type="Proteomes" id="UP000196027">
    <property type="component" value="Chromosome"/>
</dbReference>
<protein>
    <submittedName>
        <fullName evidence="2">Uncharacterized protein</fullName>
    </submittedName>
</protein>
<organism evidence="2 3">
    <name type="scientific">Oleiphilus messinensis</name>
    <dbReference type="NCBI Taxonomy" id="141451"/>
    <lineage>
        <taxon>Bacteria</taxon>
        <taxon>Pseudomonadati</taxon>
        <taxon>Pseudomonadota</taxon>
        <taxon>Gammaproteobacteria</taxon>
        <taxon>Oceanospirillales</taxon>
        <taxon>Oleiphilaceae</taxon>
        <taxon>Oleiphilus</taxon>
    </lineage>
</organism>
<reference evidence="2 3" key="1">
    <citation type="submission" date="2017-05" db="EMBL/GenBank/DDBJ databases">
        <title>Genomic insights into alkan degradation activity of Oleiphilus messinensis.</title>
        <authorList>
            <person name="Kozyavkin S.A."/>
            <person name="Slesarev A.I."/>
            <person name="Golyshin P.N."/>
            <person name="Korzhenkov A."/>
            <person name="Golyshina O.N."/>
            <person name="Toshchakov S.V."/>
        </authorList>
    </citation>
    <scope>NUCLEOTIDE SEQUENCE [LARGE SCALE GENOMIC DNA]</scope>
    <source>
        <strain evidence="2 3">ME102</strain>
    </source>
</reference>
<name>A0A1Y0I4H8_9GAMM</name>
<dbReference type="AlphaFoldDB" id="A0A1Y0I4H8"/>
<sequence length="132" mass="15656">MNYAIPEHLHDFELREWLKNKISELDETKRTIRDQIRQFSNERASRKTREDFAWLRKAKAKISFLIAQREELRGVLGDVNVRLKEAKRKLNSNKRPNIKLAQAFMMVAQEKLNEDLYSSLESEALLLIDLEN</sequence>
<keyword evidence="1" id="KW-0175">Coiled coil</keyword>
<keyword evidence="3" id="KW-1185">Reference proteome</keyword>